<evidence type="ECO:0008006" key="3">
    <source>
        <dbReference type="Google" id="ProtNLM"/>
    </source>
</evidence>
<dbReference type="PANTHER" id="PTHR47718:SF13">
    <property type="entry name" value="OS09G0290500 PROTEIN"/>
    <property type="match status" value="1"/>
</dbReference>
<organism evidence="1 2">
    <name type="scientific">Crotalaria pallida</name>
    <name type="common">Smooth rattlebox</name>
    <name type="synonym">Crotalaria striata</name>
    <dbReference type="NCBI Taxonomy" id="3830"/>
    <lineage>
        <taxon>Eukaryota</taxon>
        <taxon>Viridiplantae</taxon>
        <taxon>Streptophyta</taxon>
        <taxon>Embryophyta</taxon>
        <taxon>Tracheophyta</taxon>
        <taxon>Spermatophyta</taxon>
        <taxon>Magnoliopsida</taxon>
        <taxon>eudicotyledons</taxon>
        <taxon>Gunneridae</taxon>
        <taxon>Pentapetalae</taxon>
        <taxon>rosids</taxon>
        <taxon>fabids</taxon>
        <taxon>Fabales</taxon>
        <taxon>Fabaceae</taxon>
        <taxon>Papilionoideae</taxon>
        <taxon>50 kb inversion clade</taxon>
        <taxon>genistoids sensu lato</taxon>
        <taxon>core genistoids</taxon>
        <taxon>Crotalarieae</taxon>
        <taxon>Crotalaria</taxon>
    </lineage>
</organism>
<evidence type="ECO:0000313" key="1">
    <source>
        <dbReference type="EMBL" id="KAK7260176.1"/>
    </source>
</evidence>
<reference evidence="1 2" key="1">
    <citation type="submission" date="2024-01" db="EMBL/GenBank/DDBJ databases">
        <title>The genomes of 5 underutilized Papilionoideae crops provide insights into root nodulation and disease resistanc.</title>
        <authorList>
            <person name="Yuan L."/>
        </authorList>
    </citation>
    <scope>NUCLEOTIDE SEQUENCE [LARGE SCALE GENOMIC DNA]</scope>
    <source>
        <strain evidence="1">ZHUSHIDOU_FW_LH</strain>
        <tissue evidence="1">Leaf</tissue>
    </source>
</reference>
<dbReference type="Proteomes" id="UP001372338">
    <property type="component" value="Unassembled WGS sequence"/>
</dbReference>
<keyword evidence="2" id="KW-1185">Reference proteome</keyword>
<dbReference type="EMBL" id="JAYWIO010000005">
    <property type="protein sequence ID" value="KAK7260176.1"/>
    <property type="molecule type" value="Genomic_DNA"/>
</dbReference>
<gene>
    <name evidence="1" type="ORF">RIF29_25997</name>
</gene>
<sequence length="158" mass="18075">MSNRKRPPKGRSRCSCKAELRIYLQSTMERWIVGYFVELHNHKLLSDYGLIHRSQCTITEAEMEEIKSMRKVGIKNPQIYAAIAERVGGYPMVGYSRKSLYNKMHGYGNGKEGDANEALKYMQRLSSTDPGITFIRLESTMNASTAKRMNKAITDKPF</sequence>
<name>A0AAN9EPN0_CROPI</name>
<proteinExistence type="predicted"/>
<protein>
    <recommendedName>
        <fullName evidence="3">Protein FAR1-RELATED SEQUENCE</fullName>
    </recommendedName>
</protein>
<comment type="caution">
    <text evidence="1">The sequence shown here is derived from an EMBL/GenBank/DDBJ whole genome shotgun (WGS) entry which is preliminary data.</text>
</comment>
<accession>A0AAN9EPN0</accession>
<dbReference type="AlphaFoldDB" id="A0AAN9EPN0"/>
<evidence type="ECO:0000313" key="2">
    <source>
        <dbReference type="Proteomes" id="UP001372338"/>
    </source>
</evidence>
<dbReference type="PANTHER" id="PTHR47718">
    <property type="entry name" value="OS01G0519700 PROTEIN"/>
    <property type="match status" value="1"/>
</dbReference>